<gene>
    <name evidence="3" type="ORF">MNKW57_20050</name>
</gene>
<evidence type="ECO:0000313" key="4">
    <source>
        <dbReference type="Proteomes" id="UP001224392"/>
    </source>
</evidence>
<feature type="domain" description="CASTOR ACT" evidence="2">
    <location>
        <begin position="74"/>
        <end position="126"/>
    </location>
</feature>
<name>A0ABQ6M006_9GAMM</name>
<dbReference type="PANTHER" id="PTHR39199:SF1">
    <property type="entry name" value="BLR5128 PROTEIN"/>
    <property type="match status" value="1"/>
</dbReference>
<keyword evidence="4" id="KW-1185">Reference proteome</keyword>
<evidence type="ECO:0000259" key="1">
    <source>
        <dbReference type="Pfam" id="PF10000"/>
    </source>
</evidence>
<comment type="caution">
    <text evidence="3">The sequence shown here is derived from an EMBL/GenBank/DDBJ whole genome shotgun (WGS) entry which is preliminary data.</text>
</comment>
<feature type="domain" description="DUF2241" evidence="1">
    <location>
        <begin position="2"/>
        <end position="61"/>
    </location>
</feature>
<dbReference type="Pfam" id="PF10000">
    <property type="entry name" value="ACT_3"/>
    <property type="match status" value="1"/>
</dbReference>
<sequence>MSGETDLKALLAGLQPELDLAIYVFLTVDGEYGDHAGLQPLAAFREREGMTLIVPEDKAMARIEPGTPRFRRLTLTVHSSLEAVGLTAAVAGKLADHGISANVVAAYYHDHIFVGAADADRALQLLGDSWGAGPQ</sequence>
<dbReference type="RefSeq" id="WP_285764308.1">
    <property type="nucleotide sequence ID" value="NZ_BSYJ01000004.1"/>
</dbReference>
<dbReference type="SUPFAM" id="SSF55021">
    <property type="entry name" value="ACT-like"/>
    <property type="match status" value="2"/>
</dbReference>
<dbReference type="InterPro" id="IPR027795">
    <property type="entry name" value="CASTOR_ACT_dom"/>
</dbReference>
<dbReference type="Proteomes" id="UP001224392">
    <property type="component" value="Unassembled WGS sequence"/>
</dbReference>
<proteinExistence type="predicted"/>
<accession>A0ABQ6M006</accession>
<organism evidence="3 4">
    <name type="scientific">Biformimicrobium ophioploci</name>
    <dbReference type="NCBI Taxonomy" id="3036711"/>
    <lineage>
        <taxon>Bacteria</taxon>
        <taxon>Pseudomonadati</taxon>
        <taxon>Pseudomonadota</taxon>
        <taxon>Gammaproteobacteria</taxon>
        <taxon>Cellvibrionales</taxon>
        <taxon>Microbulbiferaceae</taxon>
        <taxon>Biformimicrobium</taxon>
    </lineage>
</organism>
<dbReference type="InterPro" id="IPR045865">
    <property type="entry name" value="ACT-like_dom_sf"/>
</dbReference>
<protein>
    <submittedName>
        <fullName evidence="3">ACT domain-containing protein</fullName>
    </submittedName>
</protein>
<dbReference type="EMBL" id="BSYJ01000004">
    <property type="protein sequence ID" value="GMG87684.1"/>
    <property type="molecule type" value="Genomic_DNA"/>
</dbReference>
<reference evidence="3 4" key="1">
    <citation type="submission" date="2023-04" db="EMBL/GenBank/DDBJ databases">
        <title>Marinobulbifer ophiurae gen. nov., sp. Nov., isolate from tissue of brittle star Ophioplocus japonicus.</title>
        <authorList>
            <person name="Kawano K."/>
            <person name="Sawayama S."/>
            <person name="Nakagawa S."/>
        </authorList>
    </citation>
    <scope>NUCLEOTIDE SEQUENCE [LARGE SCALE GENOMIC DNA]</scope>
    <source>
        <strain evidence="3 4">NKW57</strain>
    </source>
</reference>
<dbReference type="Pfam" id="PF13840">
    <property type="entry name" value="ACT_7"/>
    <property type="match status" value="1"/>
</dbReference>
<dbReference type="PANTHER" id="PTHR39199">
    <property type="entry name" value="BLR5128 PROTEIN"/>
    <property type="match status" value="1"/>
</dbReference>
<evidence type="ECO:0000259" key="2">
    <source>
        <dbReference type="Pfam" id="PF13840"/>
    </source>
</evidence>
<dbReference type="InterPro" id="IPR018717">
    <property type="entry name" value="DUF2241"/>
</dbReference>
<evidence type="ECO:0000313" key="3">
    <source>
        <dbReference type="EMBL" id="GMG87684.1"/>
    </source>
</evidence>
<dbReference type="Gene3D" id="3.30.2130.10">
    <property type="entry name" value="VC0802-like"/>
    <property type="match status" value="1"/>
</dbReference>